<dbReference type="AlphaFoldDB" id="A0A1F4TJT1"/>
<accession>A0A1F4TJT1</accession>
<dbReference type="GO" id="GO:0006260">
    <property type="term" value="P:DNA replication"/>
    <property type="evidence" value="ECO:0007669"/>
    <property type="project" value="InterPro"/>
</dbReference>
<dbReference type="GO" id="GO:0008998">
    <property type="term" value="F:ribonucleoside-triphosphate reductase (thioredoxin) activity"/>
    <property type="evidence" value="ECO:0007669"/>
    <property type="project" value="InterPro"/>
</dbReference>
<sequence length="717" mass="80678">MTNNQETITKEIPKSKTEPENKILGSILEKEDATDLSVFVRTSTDDIVAWDREKIIGALVKETGINREIATIIAIEVEKQLRTIAVKTITSPLVRELVDVKLLEYGLEDARRKHTRLGVPVYDVNKIIFHKNKENANSPHSPEATNLTLAENIKKEYALLNVFSLPVADAHMCGDIHLHDLGFIDRPYCSGQSIEFVKKFGLDLPGTKGLEGSAQDADELVAQIVKFSTALHGYFAGAIGWDAVNLFLAPYIEGYGYGHVKKLARKLITEFAGVAVSRGGQGLFSDLNVYWEIPKHFENVPALGRGGIPTGKVYSDYINEAQSFAKAMFEVYKEGDASGRPFFFPKPLVHITDKFFNTPGHEEFLKLISEVATEMGNTYFVFDRGETAKISECCRLSFKLEYSDLQDAKEPWRMRYSAIQNVTVNLPRLAYRAEKDTDQLFQEIENSLEIVIRAHNEKRKFIELLLAEGENGPLALLAMNRDGEAYLRLRRVTYLVGILGLNEMVQFHLGQEMHESDAALRFGLKIISFMKLKCEELSEKYDQHFVLEQTPAESTAYRFAKLDMAHFPEQTKQVIKGNQGSEEIYYTNSTYFNVSQPMNAIDKVKREGLFHPLIDAGALTHVWLGESRPSAESIANFVIKTFKNTDNAQIAFSPEFTSCADCGKTTRGLHEQCPHCSSANIEGITRITGYFSRVPGWNKGKIAELRDRHKGVFTTPE</sequence>
<comment type="caution">
    <text evidence="1">The sequence shown here is derived from an EMBL/GenBank/DDBJ whole genome shotgun (WGS) entry which is preliminary data.</text>
</comment>
<dbReference type="Proteomes" id="UP000177309">
    <property type="component" value="Unassembled WGS sequence"/>
</dbReference>
<dbReference type="GO" id="GO:0004748">
    <property type="term" value="F:ribonucleoside-diphosphate reductase activity, thioredoxin disulfide as acceptor"/>
    <property type="evidence" value="ECO:0007669"/>
    <property type="project" value="TreeGrafter"/>
</dbReference>
<protein>
    <submittedName>
        <fullName evidence="1">Anaerobic ribonucleoside-triphosphate reductase</fullName>
    </submittedName>
</protein>
<dbReference type="GO" id="GO:0009265">
    <property type="term" value="P:2'-deoxyribonucleotide biosynthetic process"/>
    <property type="evidence" value="ECO:0007669"/>
    <property type="project" value="TreeGrafter"/>
</dbReference>
<evidence type="ECO:0000313" key="2">
    <source>
        <dbReference type="Proteomes" id="UP000177309"/>
    </source>
</evidence>
<dbReference type="GO" id="GO:0031250">
    <property type="term" value="C:anaerobic ribonucleoside-triphosphate reductase complex"/>
    <property type="evidence" value="ECO:0007669"/>
    <property type="project" value="TreeGrafter"/>
</dbReference>
<dbReference type="InterPro" id="IPR012833">
    <property type="entry name" value="NrdD"/>
</dbReference>
<dbReference type="PANTHER" id="PTHR21075:SF0">
    <property type="entry name" value="ANAEROBIC RIBONUCLEOSIDE-TRIPHOSPHATE REDUCTASE"/>
    <property type="match status" value="1"/>
</dbReference>
<proteinExistence type="predicted"/>
<dbReference type="NCBIfam" id="TIGR02487">
    <property type="entry name" value="NrdD"/>
    <property type="match status" value="1"/>
</dbReference>
<dbReference type="Gene3D" id="3.20.70.20">
    <property type="match status" value="1"/>
</dbReference>
<organism evidence="1 2">
    <name type="scientific">candidate division WOR-1 bacterium RIFOXYC2_FULL_41_25</name>
    <dbReference type="NCBI Taxonomy" id="1802586"/>
    <lineage>
        <taxon>Bacteria</taxon>
        <taxon>Bacillati</taxon>
        <taxon>Saganbacteria</taxon>
    </lineage>
</organism>
<name>A0A1F4TJT1_UNCSA</name>
<evidence type="ECO:0000313" key="1">
    <source>
        <dbReference type="EMBL" id="OGC32991.1"/>
    </source>
</evidence>
<reference evidence="1 2" key="1">
    <citation type="journal article" date="2016" name="Nat. Commun.">
        <title>Thousands of microbial genomes shed light on interconnected biogeochemical processes in an aquifer system.</title>
        <authorList>
            <person name="Anantharaman K."/>
            <person name="Brown C.T."/>
            <person name="Hug L.A."/>
            <person name="Sharon I."/>
            <person name="Castelle C.J."/>
            <person name="Probst A.J."/>
            <person name="Thomas B.C."/>
            <person name="Singh A."/>
            <person name="Wilkins M.J."/>
            <person name="Karaoz U."/>
            <person name="Brodie E.L."/>
            <person name="Williams K.H."/>
            <person name="Hubbard S.S."/>
            <person name="Banfield J.F."/>
        </authorList>
    </citation>
    <scope>NUCLEOTIDE SEQUENCE [LARGE SCALE GENOMIC DNA]</scope>
</reference>
<dbReference type="EMBL" id="MEUI01000041">
    <property type="protein sequence ID" value="OGC32991.1"/>
    <property type="molecule type" value="Genomic_DNA"/>
</dbReference>
<dbReference type="Pfam" id="PF13597">
    <property type="entry name" value="NRDD"/>
    <property type="match status" value="1"/>
</dbReference>
<gene>
    <name evidence="1" type="ORF">A2462_03630</name>
</gene>
<dbReference type="SUPFAM" id="SSF51998">
    <property type="entry name" value="PFL-like glycyl radical enzymes"/>
    <property type="match status" value="1"/>
</dbReference>
<dbReference type="PANTHER" id="PTHR21075">
    <property type="entry name" value="ANAEROBIC RIBONUCLEOSIDE-TRIPHOSPHATE REDUCTASE"/>
    <property type="match status" value="1"/>
</dbReference>